<protein>
    <submittedName>
        <fullName evidence="3">Uncharacterized protein</fullName>
    </submittedName>
</protein>
<proteinExistence type="predicted"/>
<evidence type="ECO:0000256" key="1">
    <source>
        <dbReference type="SAM" id="MobiDB-lite"/>
    </source>
</evidence>
<reference evidence="4" key="1">
    <citation type="journal article" date="2022" name="ISME J.">
        <title>Genetic and phylogenetic analysis of dissimilatory iodate-reducing bacteria identifies potential niches across the world's oceans.</title>
        <authorList>
            <person name="Reyes-Umana V."/>
            <person name="Henning Z."/>
            <person name="Lee K."/>
            <person name="Barnum T.P."/>
            <person name="Coates J.D."/>
        </authorList>
    </citation>
    <scope>NUCLEOTIDE SEQUENCE [LARGE SCALE GENOMIC DNA]</scope>
    <source>
        <strain evidence="4">IR12</strain>
    </source>
</reference>
<name>A0A944HAG0_DENI1</name>
<evidence type="ECO:0000256" key="2">
    <source>
        <dbReference type="SAM" id="SignalP"/>
    </source>
</evidence>
<keyword evidence="4" id="KW-1185">Reference proteome</keyword>
<gene>
    <name evidence="3" type="ORF">I8J34_19775</name>
</gene>
<organism evidence="3 4">
    <name type="scientific">Denitromonas iodatirespirans</name>
    <dbReference type="NCBI Taxonomy" id="2795389"/>
    <lineage>
        <taxon>Bacteria</taxon>
        <taxon>Pseudomonadati</taxon>
        <taxon>Pseudomonadota</taxon>
        <taxon>Betaproteobacteria</taxon>
        <taxon>Rhodocyclales</taxon>
        <taxon>Zoogloeaceae</taxon>
        <taxon>Denitromonas</taxon>
    </lineage>
</organism>
<dbReference type="AlphaFoldDB" id="A0A944HAG0"/>
<dbReference type="Proteomes" id="UP000694660">
    <property type="component" value="Unassembled WGS sequence"/>
</dbReference>
<dbReference type="EMBL" id="JAEKFT010000029">
    <property type="protein sequence ID" value="MBT0963430.1"/>
    <property type="molecule type" value="Genomic_DNA"/>
</dbReference>
<evidence type="ECO:0000313" key="4">
    <source>
        <dbReference type="Proteomes" id="UP000694660"/>
    </source>
</evidence>
<dbReference type="RefSeq" id="WP_214363363.1">
    <property type="nucleotide sequence ID" value="NZ_JAEKFT010000029.1"/>
</dbReference>
<evidence type="ECO:0000313" key="3">
    <source>
        <dbReference type="EMBL" id="MBT0963430.1"/>
    </source>
</evidence>
<feature type="chain" id="PRO_5037405573" evidence="2">
    <location>
        <begin position="25"/>
        <end position="99"/>
    </location>
</feature>
<sequence length="99" mass="10930">MTTTCFKSLSALALVALLAGQAHAATPRTETCEQIRARIQAQVGDRAKPDTAMLDTVSEHPDCAFTAAEVFRAAFGDRPMPVQTHRRDRRDRNDDDDDD</sequence>
<keyword evidence="2" id="KW-0732">Signal</keyword>
<comment type="caution">
    <text evidence="3">The sequence shown here is derived from an EMBL/GenBank/DDBJ whole genome shotgun (WGS) entry which is preliminary data.</text>
</comment>
<accession>A0A944HAG0</accession>
<feature type="region of interest" description="Disordered" evidence="1">
    <location>
        <begin position="76"/>
        <end position="99"/>
    </location>
</feature>
<feature type="signal peptide" evidence="2">
    <location>
        <begin position="1"/>
        <end position="24"/>
    </location>
</feature>